<dbReference type="Gene3D" id="3.30.560.10">
    <property type="entry name" value="Glucose Oxidase, domain 3"/>
    <property type="match status" value="1"/>
</dbReference>
<dbReference type="InterPro" id="IPR000172">
    <property type="entry name" value="GMC_OxRdtase_N"/>
</dbReference>
<comment type="similarity">
    <text evidence="1">Belongs to the GMC oxidoreductase family.</text>
</comment>
<evidence type="ECO:0000313" key="3">
    <source>
        <dbReference type="EMBL" id="EMF10622.1"/>
    </source>
</evidence>
<dbReference type="Proteomes" id="UP000016931">
    <property type="component" value="Unassembled WGS sequence"/>
</dbReference>
<reference evidence="3 4" key="1">
    <citation type="journal article" date="2012" name="PLoS Pathog.">
        <title>Diverse lifestyles and strategies of plant pathogenesis encoded in the genomes of eighteen Dothideomycetes fungi.</title>
        <authorList>
            <person name="Ohm R.A."/>
            <person name="Feau N."/>
            <person name="Henrissat B."/>
            <person name="Schoch C.L."/>
            <person name="Horwitz B.A."/>
            <person name="Barry K.W."/>
            <person name="Condon B.J."/>
            <person name="Copeland A.C."/>
            <person name="Dhillon B."/>
            <person name="Glaser F."/>
            <person name="Hesse C.N."/>
            <person name="Kosti I."/>
            <person name="LaButti K."/>
            <person name="Lindquist E.A."/>
            <person name="Lucas S."/>
            <person name="Salamov A.A."/>
            <person name="Bradshaw R.E."/>
            <person name="Ciuffetti L."/>
            <person name="Hamelin R.C."/>
            <person name="Kema G.H.J."/>
            <person name="Lawrence C."/>
            <person name="Scott J.A."/>
            <person name="Spatafora J.W."/>
            <person name="Turgeon B.G."/>
            <person name="de Wit P.J.G.M."/>
            <person name="Zhong S."/>
            <person name="Goodwin S.B."/>
            <person name="Grigoriev I.V."/>
        </authorList>
    </citation>
    <scope>NUCLEOTIDE SEQUENCE [LARGE SCALE GENOMIC DNA]</scope>
    <source>
        <strain evidence="3 4">SO2202</strain>
    </source>
</reference>
<dbReference type="GeneID" id="27900175"/>
<protein>
    <submittedName>
        <fullName evidence="3">FAD/NAD(P)-binding domain-containing protein</fullName>
    </submittedName>
</protein>
<evidence type="ECO:0000259" key="2">
    <source>
        <dbReference type="PROSITE" id="PS00624"/>
    </source>
</evidence>
<dbReference type="PANTHER" id="PTHR11552:SF213">
    <property type="entry name" value="DEHYDROGENASE, PUTATIVE-RELATED"/>
    <property type="match status" value="1"/>
</dbReference>
<feature type="domain" description="Glucose-methanol-choline oxidoreductase N-terminal" evidence="2">
    <location>
        <begin position="424"/>
        <end position="438"/>
    </location>
</feature>
<dbReference type="GO" id="GO:0050660">
    <property type="term" value="F:flavin adenine dinucleotide binding"/>
    <property type="evidence" value="ECO:0007669"/>
    <property type="project" value="InterPro"/>
</dbReference>
<dbReference type="PROSITE" id="PS00624">
    <property type="entry name" value="GMC_OXRED_2"/>
    <property type="match status" value="1"/>
</dbReference>
<evidence type="ECO:0000313" key="4">
    <source>
        <dbReference type="Proteomes" id="UP000016931"/>
    </source>
</evidence>
<dbReference type="OrthoDB" id="269227at2759"/>
<dbReference type="eggNOG" id="KOG1238">
    <property type="taxonomic scope" value="Eukaryota"/>
</dbReference>
<evidence type="ECO:0000256" key="1">
    <source>
        <dbReference type="ARBA" id="ARBA00010790"/>
    </source>
</evidence>
<dbReference type="InterPro" id="IPR036188">
    <property type="entry name" value="FAD/NAD-bd_sf"/>
</dbReference>
<proteinExistence type="inferred from homology"/>
<dbReference type="Pfam" id="PF05199">
    <property type="entry name" value="GMC_oxred_C"/>
    <property type="match status" value="1"/>
</dbReference>
<dbReference type="EMBL" id="KB456267">
    <property type="protein sequence ID" value="EMF10622.1"/>
    <property type="molecule type" value="Genomic_DNA"/>
</dbReference>
<dbReference type="OMA" id="PNFFANA"/>
<name>N1QFU4_SPHMS</name>
<dbReference type="PANTHER" id="PTHR11552">
    <property type="entry name" value="GLUCOSE-METHANOL-CHOLINE GMC OXIDOREDUCTASE"/>
    <property type="match status" value="1"/>
</dbReference>
<dbReference type="GO" id="GO:0016614">
    <property type="term" value="F:oxidoreductase activity, acting on CH-OH group of donors"/>
    <property type="evidence" value="ECO:0007669"/>
    <property type="project" value="InterPro"/>
</dbReference>
<dbReference type="InterPro" id="IPR007867">
    <property type="entry name" value="GMC_OxRtase_C"/>
</dbReference>
<sequence>MHLQASKQASIQNRETFSDSMIIMYIPQQPIRSIQAQRPTKPYRASHAVQKVIPSTSMMPVNSPTQKQYRLYSASLHLTNHAMQWDGPQETGIYDYIVVGSGAGGAPLASRLARAGHSVLLIEAGDDEGESLEVKVPVLHLLSAEKPEMRWDYFVRHYEDPVQQARDKKMSYSCPDGSIYTGLYPASGCQPLGVLYPRSGTMGGCTQHNSEISVYPWETDWEYLEELTGNWTWSADSMRSYFVRLERNRYLPSSVVGHGYQGWLDLTLTPLTLVAEDPKITSLVLAAAAAMGKGLLGSLLNTVKGLAHVLATDLNAPGKSRDEDANLWQVPIAVDPTDSTRAGPRKFIYDTINNGYPLHFQPNTFVTKILFDQTGYRPRAYGVQYECGQYLYSASPLSPGYLAGGSRGQPGYAYARREVIISAGAFESPKLLMLSGIGDCNQLASFGIPCLVNLPGVGGNMQDRYEVSVSGKSPSPFPLTQECKWTFSSPDPCLETYLSNTDPVDRGVYGSNGLAVAITLKSSTGEGPNPDVYISGAPAKFTGYFPGFAEDTLADNNHWVWLILKARSRNNAGYVRLRSTNPFEMPEIQFNSFAVGGDEDIKAISEAVDFARRAFAHHNELGIDGAFAEDIPGPQLQGPALDQWIKDIAWGHHATGTCAIGRPDDPYAVLDGDFQVYGVDGLRVVDLSVFPKIPGYFVALPVYTISEKAADVILGFGPDPNAHFPDAGGLFGTLGYGLAGGLTQGVQDPEGLLGSFGGYLGGFGLFDNKQPIHKREQAVRGPSEA</sequence>
<dbReference type="Pfam" id="PF13450">
    <property type="entry name" value="NAD_binding_8"/>
    <property type="match status" value="1"/>
</dbReference>
<keyword evidence="4" id="KW-1185">Reference proteome</keyword>
<dbReference type="STRING" id="692275.N1QFU4"/>
<dbReference type="HOGENOM" id="CLU_002865_4_1_1"/>
<dbReference type="Pfam" id="PF00732">
    <property type="entry name" value="GMC_oxred_N"/>
    <property type="match status" value="1"/>
</dbReference>
<dbReference type="Gene3D" id="3.50.50.60">
    <property type="entry name" value="FAD/NAD(P)-binding domain"/>
    <property type="match status" value="1"/>
</dbReference>
<dbReference type="SUPFAM" id="SSF51905">
    <property type="entry name" value="FAD/NAD(P)-binding domain"/>
    <property type="match status" value="1"/>
</dbReference>
<dbReference type="SUPFAM" id="SSF54373">
    <property type="entry name" value="FAD-linked reductases, C-terminal domain"/>
    <property type="match status" value="1"/>
</dbReference>
<organism evidence="3 4">
    <name type="scientific">Sphaerulina musiva (strain SO2202)</name>
    <name type="common">Poplar stem canker fungus</name>
    <name type="synonym">Septoria musiva</name>
    <dbReference type="NCBI Taxonomy" id="692275"/>
    <lineage>
        <taxon>Eukaryota</taxon>
        <taxon>Fungi</taxon>
        <taxon>Dikarya</taxon>
        <taxon>Ascomycota</taxon>
        <taxon>Pezizomycotina</taxon>
        <taxon>Dothideomycetes</taxon>
        <taxon>Dothideomycetidae</taxon>
        <taxon>Mycosphaerellales</taxon>
        <taxon>Mycosphaerellaceae</taxon>
        <taxon>Sphaerulina</taxon>
    </lineage>
</organism>
<dbReference type="RefSeq" id="XP_016758743.1">
    <property type="nucleotide sequence ID" value="XM_016903038.1"/>
</dbReference>
<dbReference type="AlphaFoldDB" id="N1QFU4"/>
<dbReference type="InterPro" id="IPR012132">
    <property type="entry name" value="GMC_OxRdtase"/>
</dbReference>
<gene>
    <name evidence="3" type="ORF">SEPMUDRAFT_143275</name>
</gene>
<accession>N1QFU4</accession>